<dbReference type="EMBL" id="JH668364">
    <property type="protein sequence ID" value="KAG6448960.1"/>
    <property type="molecule type" value="Genomic_DNA"/>
</dbReference>
<comment type="subunit">
    <text evidence="1">Self-associates forming complexes of several hundred monomers.</text>
</comment>
<evidence type="ECO:0000313" key="8">
    <source>
        <dbReference type="Proteomes" id="UP000791440"/>
    </source>
</evidence>
<evidence type="ECO:0000259" key="6">
    <source>
        <dbReference type="Pfam" id="PF13873"/>
    </source>
</evidence>
<keyword evidence="4" id="KW-0804">Transcription</keyword>
<dbReference type="Proteomes" id="UP000791440">
    <property type="component" value="Unassembled WGS sequence"/>
</dbReference>
<comment type="function">
    <text evidence="5">Involved in transvection phenomena (= synapsis-dependent gene expression), where the synaptic pairing of chromosomes carrying genes with which zeste interacts influences the expression of these genes. Zeste binds to DNA and stimulates transcription from a nearby promoter.</text>
</comment>
<dbReference type="PANTHER" id="PTHR21411">
    <property type="entry name" value="APONTIC"/>
    <property type="match status" value="1"/>
</dbReference>
<dbReference type="AlphaFoldDB" id="A0A921Z1B8"/>
<gene>
    <name evidence="7" type="ORF">O3G_MSEX005793</name>
</gene>
<dbReference type="InterPro" id="IPR028002">
    <property type="entry name" value="Myb_DNA-bind_5"/>
</dbReference>
<keyword evidence="8" id="KW-1185">Reference proteome</keyword>
<keyword evidence="3" id="KW-0805">Transcription regulation</keyword>
<name>A0A921Z1B8_MANSE</name>
<sequence>MDCYNSVQYKKKSRHRGDNWIQEEKDLFLAIMRQSAFIIENKKTDTNTNKKKYSEWLKVQSKFKKLTGKHRDIVQLKGFWRRYKLHAKKKLSLHKSAILATGGGRQPEPLSQEDLKVINLCATNFIIERNTFDSDGVNENMEKIYDCASDTQKEKHNSTNYDTELNEDEDMDEIETVTNVNKNRVHIHKENRAEQNNDSNEKIKTHSLRRMYQKTENNHKGIILSSNLDLKKRRRELMEEEHALKIKYQQQEISHQHQRHKLEIAILLLEKEKKELELKKVKNSLE</sequence>
<organism evidence="7 8">
    <name type="scientific">Manduca sexta</name>
    <name type="common">Tobacco hawkmoth</name>
    <name type="synonym">Tobacco hornworm</name>
    <dbReference type="NCBI Taxonomy" id="7130"/>
    <lineage>
        <taxon>Eukaryota</taxon>
        <taxon>Metazoa</taxon>
        <taxon>Ecdysozoa</taxon>
        <taxon>Arthropoda</taxon>
        <taxon>Hexapoda</taxon>
        <taxon>Insecta</taxon>
        <taxon>Pterygota</taxon>
        <taxon>Neoptera</taxon>
        <taxon>Endopterygota</taxon>
        <taxon>Lepidoptera</taxon>
        <taxon>Glossata</taxon>
        <taxon>Ditrysia</taxon>
        <taxon>Bombycoidea</taxon>
        <taxon>Sphingidae</taxon>
        <taxon>Sphinginae</taxon>
        <taxon>Sphingini</taxon>
        <taxon>Manduca</taxon>
    </lineage>
</organism>
<evidence type="ECO:0000256" key="2">
    <source>
        <dbReference type="ARBA" id="ARBA00016807"/>
    </source>
</evidence>
<evidence type="ECO:0000313" key="7">
    <source>
        <dbReference type="EMBL" id="KAG6448960.1"/>
    </source>
</evidence>
<protein>
    <recommendedName>
        <fullName evidence="2">Regulatory protein zeste</fullName>
    </recommendedName>
</protein>
<accession>A0A921Z1B8</accession>
<feature type="domain" description="Myb/SANT-like DNA-binding" evidence="6">
    <location>
        <begin position="16"/>
        <end position="91"/>
    </location>
</feature>
<comment type="caution">
    <text evidence="7">The sequence shown here is derived from an EMBL/GenBank/DDBJ whole genome shotgun (WGS) entry which is preliminary data.</text>
</comment>
<evidence type="ECO:0000256" key="1">
    <source>
        <dbReference type="ARBA" id="ARBA00011764"/>
    </source>
</evidence>
<dbReference type="Pfam" id="PF13873">
    <property type="entry name" value="Myb_DNA-bind_5"/>
    <property type="match status" value="1"/>
</dbReference>
<reference evidence="7" key="1">
    <citation type="journal article" date="2016" name="Insect Biochem. Mol. Biol.">
        <title>Multifaceted biological insights from a draft genome sequence of the tobacco hornworm moth, Manduca sexta.</title>
        <authorList>
            <person name="Kanost M.R."/>
            <person name="Arrese E.L."/>
            <person name="Cao X."/>
            <person name="Chen Y.R."/>
            <person name="Chellapilla S."/>
            <person name="Goldsmith M.R."/>
            <person name="Grosse-Wilde E."/>
            <person name="Heckel D.G."/>
            <person name="Herndon N."/>
            <person name="Jiang H."/>
            <person name="Papanicolaou A."/>
            <person name="Qu J."/>
            <person name="Soulages J.L."/>
            <person name="Vogel H."/>
            <person name="Walters J."/>
            <person name="Waterhouse R.M."/>
            <person name="Ahn S.J."/>
            <person name="Almeida F.C."/>
            <person name="An C."/>
            <person name="Aqrawi P."/>
            <person name="Bretschneider A."/>
            <person name="Bryant W.B."/>
            <person name="Bucks S."/>
            <person name="Chao H."/>
            <person name="Chevignon G."/>
            <person name="Christen J.M."/>
            <person name="Clarke D.F."/>
            <person name="Dittmer N.T."/>
            <person name="Ferguson L.C.F."/>
            <person name="Garavelou S."/>
            <person name="Gordon K.H.J."/>
            <person name="Gunaratna R.T."/>
            <person name="Han Y."/>
            <person name="Hauser F."/>
            <person name="He Y."/>
            <person name="Heidel-Fischer H."/>
            <person name="Hirsh A."/>
            <person name="Hu Y."/>
            <person name="Jiang H."/>
            <person name="Kalra D."/>
            <person name="Klinner C."/>
            <person name="Konig C."/>
            <person name="Kovar C."/>
            <person name="Kroll A.R."/>
            <person name="Kuwar S.S."/>
            <person name="Lee S.L."/>
            <person name="Lehman R."/>
            <person name="Li K."/>
            <person name="Li Z."/>
            <person name="Liang H."/>
            <person name="Lovelace S."/>
            <person name="Lu Z."/>
            <person name="Mansfield J.H."/>
            <person name="McCulloch K.J."/>
            <person name="Mathew T."/>
            <person name="Morton B."/>
            <person name="Muzny D.M."/>
            <person name="Neunemann D."/>
            <person name="Ongeri F."/>
            <person name="Pauchet Y."/>
            <person name="Pu L.L."/>
            <person name="Pyrousis I."/>
            <person name="Rao X.J."/>
            <person name="Redding A."/>
            <person name="Roesel C."/>
            <person name="Sanchez-Gracia A."/>
            <person name="Schaack S."/>
            <person name="Shukla A."/>
            <person name="Tetreau G."/>
            <person name="Wang Y."/>
            <person name="Xiong G.H."/>
            <person name="Traut W."/>
            <person name="Walsh T.K."/>
            <person name="Worley K.C."/>
            <person name="Wu D."/>
            <person name="Wu W."/>
            <person name="Wu Y.Q."/>
            <person name="Zhang X."/>
            <person name="Zou Z."/>
            <person name="Zucker H."/>
            <person name="Briscoe A.D."/>
            <person name="Burmester T."/>
            <person name="Clem R.J."/>
            <person name="Feyereisen R."/>
            <person name="Grimmelikhuijzen C.J.P."/>
            <person name="Hamodrakas S.J."/>
            <person name="Hansson B.S."/>
            <person name="Huguet E."/>
            <person name="Jermiin L.S."/>
            <person name="Lan Q."/>
            <person name="Lehman H.K."/>
            <person name="Lorenzen M."/>
            <person name="Merzendorfer H."/>
            <person name="Michalopoulos I."/>
            <person name="Morton D.B."/>
            <person name="Muthukrishnan S."/>
            <person name="Oakeshott J.G."/>
            <person name="Palmer W."/>
            <person name="Park Y."/>
            <person name="Passarelli A.L."/>
            <person name="Rozas J."/>
            <person name="Schwartz L.M."/>
            <person name="Smith W."/>
            <person name="Southgate A."/>
            <person name="Vilcinskas A."/>
            <person name="Vogt R."/>
            <person name="Wang P."/>
            <person name="Werren J."/>
            <person name="Yu X.Q."/>
            <person name="Zhou J.J."/>
            <person name="Brown S.J."/>
            <person name="Scherer S.E."/>
            <person name="Richards S."/>
            <person name="Blissard G.W."/>
        </authorList>
    </citation>
    <scope>NUCLEOTIDE SEQUENCE</scope>
</reference>
<evidence type="ECO:0000256" key="3">
    <source>
        <dbReference type="ARBA" id="ARBA00023015"/>
    </source>
</evidence>
<evidence type="ECO:0000256" key="5">
    <source>
        <dbReference type="ARBA" id="ARBA00025466"/>
    </source>
</evidence>
<proteinExistence type="predicted"/>
<evidence type="ECO:0000256" key="4">
    <source>
        <dbReference type="ARBA" id="ARBA00023163"/>
    </source>
</evidence>
<reference evidence="7" key="2">
    <citation type="submission" date="2020-12" db="EMBL/GenBank/DDBJ databases">
        <authorList>
            <person name="Kanost M."/>
        </authorList>
    </citation>
    <scope>NUCLEOTIDE SEQUENCE</scope>
</reference>
<dbReference type="PANTHER" id="PTHR21411:SF0">
    <property type="entry name" value="REGULATORY PROTEIN ZESTE"/>
    <property type="match status" value="1"/>
</dbReference>